<proteinExistence type="predicted"/>
<comment type="caution">
    <text evidence="3">The sequence shown here is derived from an EMBL/GenBank/DDBJ whole genome shotgun (WGS) entry which is preliminary data.</text>
</comment>
<keyword evidence="4" id="KW-1185">Reference proteome</keyword>
<reference evidence="3 4" key="1">
    <citation type="submission" date="2021-08" db="EMBL/GenBank/DDBJ databases">
        <authorList>
            <person name="Tuo L."/>
        </authorList>
    </citation>
    <scope>NUCLEOTIDE SEQUENCE [LARGE SCALE GENOMIC DNA]</scope>
    <source>
        <strain evidence="3 4">JCM 31229</strain>
    </source>
</reference>
<evidence type="ECO:0000313" key="3">
    <source>
        <dbReference type="EMBL" id="MBY8823875.1"/>
    </source>
</evidence>
<name>A0ABS7PT73_9SPHN</name>
<dbReference type="InterPro" id="IPR012338">
    <property type="entry name" value="Beta-lactam/transpept-like"/>
</dbReference>
<accession>A0ABS7PT73</accession>
<gene>
    <name evidence="3" type="ORF">K7G82_16340</name>
</gene>
<dbReference type="Pfam" id="PF00144">
    <property type="entry name" value="Beta-lactamase"/>
    <property type="match status" value="1"/>
</dbReference>
<keyword evidence="1" id="KW-0732">Signal</keyword>
<protein>
    <submittedName>
        <fullName evidence="3">Beta-lactamase family protein</fullName>
    </submittedName>
</protein>
<feature type="domain" description="Beta-lactamase-related" evidence="2">
    <location>
        <begin position="43"/>
        <end position="357"/>
    </location>
</feature>
<evidence type="ECO:0000259" key="2">
    <source>
        <dbReference type="Pfam" id="PF00144"/>
    </source>
</evidence>
<dbReference type="SUPFAM" id="SSF56601">
    <property type="entry name" value="beta-lactamase/transpeptidase-like"/>
    <property type="match status" value="1"/>
</dbReference>
<feature type="signal peptide" evidence="1">
    <location>
        <begin position="1"/>
        <end position="25"/>
    </location>
</feature>
<dbReference type="PANTHER" id="PTHR46825">
    <property type="entry name" value="D-ALANYL-D-ALANINE-CARBOXYPEPTIDASE/ENDOPEPTIDASE AMPH"/>
    <property type="match status" value="1"/>
</dbReference>
<organism evidence="3 4">
    <name type="scientific">Sphingomonas colocasiae</name>
    <dbReference type="NCBI Taxonomy" id="1848973"/>
    <lineage>
        <taxon>Bacteria</taxon>
        <taxon>Pseudomonadati</taxon>
        <taxon>Pseudomonadota</taxon>
        <taxon>Alphaproteobacteria</taxon>
        <taxon>Sphingomonadales</taxon>
        <taxon>Sphingomonadaceae</taxon>
        <taxon>Sphingomonas</taxon>
    </lineage>
</organism>
<evidence type="ECO:0000313" key="4">
    <source>
        <dbReference type="Proteomes" id="UP000706039"/>
    </source>
</evidence>
<dbReference type="Proteomes" id="UP000706039">
    <property type="component" value="Unassembled WGS sequence"/>
</dbReference>
<feature type="chain" id="PRO_5045050403" evidence="1">
    <location>
        <begin position="26"/>
        <end position="478"/>
    </location>
</feature>
<dbReference type="Gene3D" id="3.40.710.10">
    <property type="entry name" value="DD-peptidase/beta-lactamase superfamily"/>
    <property type="match status" value="1"/>
</dbReference>
<dbReference type="RefSeq" id="WP_222990984.1">
    <property type="nucleotide sequence ID" value="NZ_JAINVV010000008.1"/>
</dbReference>
<dbReference type="InterPro" id="IPR050491">
    <property type="entry name" value="AmpC-like"/>
</dbReference>
<dbReference type="EMBL" id="JAINVV010000008">
    <property type="protein sequence ID" value="MBY8823875.1"/>
    <property type="molecule type" value="Genomic_DNA"/>
</dbReference>
<dbReference type="PANTHER" id="PTHR46825:SF9">
    <property type="entry name" value="BETA-LACTAMASE-RELATED DOMAIN-CONTAINING PROTEIN"/>
    <property type="match status" value="1"/>
</dbReference>
<dbReference type="InterPro" id="IPR001466">
    <property type="entry name" value="Beta-lactam-related"/>
</dbReference>
<evidence type="ECO:0000256" key="1">
    <source>
        <dbReference type="SAM" id="SignalP"/>
    </source>
</evidence>
<sequence>MRTGWRIGRAAIAVSMVLSGMPANAATDRNEAIQRILGDPADMAAPGCVAGVFRDGKTIHVGASGSADIATGRKLDGETLLYAASVAKQFTALAAAKLIESGKLGLYDEVHKWIPELPRYRAPITVQMLMNHSSGIRDSLELLNLAGVEDASRSNMEAALELLMAQKDTNFVPGTAYSYTNGGYLLLAEVIRRASGRPFHQYANEAVLKPLGMTRSFFVSGKPPPGLIANGYVPTDRGWRPSNQYPAFSGSGGLMLTIADMARYDHDIQVGHMVWTDKVAAIMLTAGTFSDGRTVTAPNFDGMPYAGGVVVGQRRGRSTVYHLGSFESFRTGYMRLPDRALGVAVLCNRSDGGSLQRIDRIIDAVEPGYLTPYDRYRPVVAAPYVVPPSRVMPQPGTYVSDDLKAEYRIAVQGDTVTATVTSAWPGHAEPKRMFAFFRDATGALRADTTGMVVDDDGRGFLIQTPRVTGIRFRPVAPR</sequence>